<dbReference type="AlphaFoldDB" id="A0A4Q7PHH9"/>
<dbReference type="PROSITE" id="PS51257">
    <property type="entry name" value="PROKAR_LIPOPROTEIN"/>
    <property type="match status" value="1"/>
</dbReference>
<accession>A0A4Q7PHH9</accession>
<evidence type="ECO:0000313" key="5">
    <source>
        <dbReference type="Proteomes" id="UP000292262"/>
    </source>
</evidence>
<evidence type="ECO:0000256" key="1">
    <source>
        <dbReference type="ARBA" id="ARBA00022729"/>
    </source>
</evidence>
<sequence length="1241" mass="141801">MREYKYLLYQLIWITLLGCASYEPKYKEPFEASAITSTKPIEKTFYLIGDAGYAKPEKSTPALLALEKYLAHNKQQGNYAIFLGDNIYPDGMPEKGASDRQIAEHRLNVQIESVQNFNGKIYFIPGNHDWYNEGLVGLKREEDYFEERLKDNNIFKPKTGCAFESIAVTDNIQLMLLDSQWYLEDWDKHPTINENCNKDIKTREDLLLTIEKEFIKHQHKTTVFVLHHPLYTNGVHGGKFAISKHLYPSQKKIPLPGLASLAQLIRTSGGVSSQDNMNKQYKKLVSNLTTLARAPSAGPIVFASGHEHSLQYIIHKGVKQIVSGAGAKNSYAALRNDGRFAYGGQGFARLDIYKDGSSQVAFYGAKNGSPELLFVTEVFPEKEKVMLDSLPAISSSYKETSIYNQDQQTVTEFHRDMWGESYRSLYNTKIKAEVANLDTLFGGLRAIQKESDLQTKVLYLEDESNKGYYFKALNKKGTLLHPSSLLTEKYRSPSYRLLVSDKVVNGYSSSSHPYAFLAIPKLAEKLEILQPDLQLYYVPKQKQLKQYNSDFGDELYLVEHRLSNEDIDDGAWGRPYEILNTSAMYNQLRSDKKYSLDKSAYVKARLFDMLIGDWNRNTRNWNWAAYTKKDGAHVFRPIPLNRDQAFSNYDGAFFGSLRGLVGAAKQFQLYEDEIKDIKWLNIAALQLDRTLLHNTSQDIWVKQAGTIKEQLSDEIIEKAFEQLPKEVQVNATTKLMDHLKARRDNIVEIAKQYYSFAAKLGIITGTDHKDYIEVERKIDGSTRVAIYTVIDGKKADLIKEETYHNNDTKELWIYGLDDQDIFRIYGEAKKTIRVRVIGGKENDSYVVENGTKTTIYDYKTKPNRIIEKGSAKLKFTDDYHINVFDRDQRIFKSNRYLPHFGYNPDDGFKFGLTGTFTNYGFYRNPFTKRHQFSAMYNSATTGFNLGYQGEFAGLLGTYNVQIFGSYTNPEFTENFFGFGNETVNDQDRLGFDYNRVKISRIATSLGVVKRGRFGSYFNYKLMVEGVEVDLTNGRFLEESGIFGEQDRLFDRQWFTGVEATYGYESYDNKQNPSRGMRFNLTSGAKTNTNDIERSFGYIKPYLGFYNSITRNRKLVLRTAVDAHILVGRAYEFYQSAQLGGDNLLRGYRNQRFSGQTALAGSADLRYSFSTINTRFLPIQMGVFAGADSGRVWLKGAADANTWHSDYGGGFWVNSSDALQATFNLFSGKEDLRFSFSLLFKI</sequence>
<dbReference type="PANTHER" id="PTHR10161:SF14">
    <property type="entry name" value="TARTRATE-RESISTANT ACID PHOSPHATASE TYPE 5"/>
    <property type="match status" value="1"/>
</dbReference>
<dbReference type="OrthoDB" id="333971at2"/>
<evidence type="ECO:0000259" key="3">
    <source>
        <dbReference type="Pfam" id="PF00149"/>
    </source>
</evidence>
<dbReference type="InterPro" id="IPR029052">
    <property type="entry name" value="Metallo-depent_PP-like"/>
</dbReference>
<proteinExistence type="predicted"/>
<dbReference type="InterPro" id="IPR051558">
    <property type="entry name" value="Metallophosphoesterase_PAP"/>
</dbReference>
<dbReference type="Gene3D" id="3.60.21.10">
    <property type="match status" value="1"/>
</dbReference>
<keyword evidence="2" id="KW-0378">Hydrolase</keyword>
<protein>
    <submittedName>
        <fullName evidence="4">Calcineurin-like phosphoesterase family protein</fullName>
    </submittedName>
</protein>
<evidence type="ECO:0000313" key="4">
    <source>
        <dbReference type="EMBL" id="RZT00032.1"/>
    </source>
</evidence>
<name>A0A4Q7PHH9_9FLAO</name>
<gene>
    <name evidence="4" type="ORF">EV197_1262</name>
</gene>
<comment type="caution">
    <text evidence="4">The sequence shown here is derived from an EMBL/GenBank/DDBJ whole genome shotgun (WGS) entry which is preliminary data.</text>
</comment>
<evidence type="ECO:0000256" key="2">
    <source>
        <dbReference type="ARBA" id="ARBA00022801"/>
    </source>
</evidence>
<dbReference type="RefSeq" id="WP_130285836.1">
    <property type="nucleotide sequence ID" value="NZ_SGXE01000001.1"/>
</dbReference>
<dbReference type="Proteomes" id="UP000292262">
    <property type="component" value="Unassembled WGS sequence"/>
</dbReference>
<organism evidence="4 5">
    <name type="scientific">Aquimarina brevivitae</name>
    <dbReference type="NCBI Taxonomy" id="323412"/>
    <lineage>
        <taxon>Bacteria</taxon>
        <taxon>Pseudomonadati</taxon>
        <taxon>Bacteroidota</taxon>
        <taxon>Flavobacteriia</taxon>
        <taxon>Flavobacteriales</taxon>
        <taxon>Flavobacteriaceae</taxon>
        <taxon>Aquimarina</taxon>
    </lineage>
</organism>
<dbReference type="EMBL" id="SGXE01000001">
    <property type="protein sequence ID" value="RZT00032.1"/>
    <property type="molecule type" value="Genomic_DNA"/>
</dbReference>
<dbReference type="PANTHER" id="PTHR10161">
    <property type="entry name" value="TARTRATE-RESISTANT ACID PHOSPHATASE TYPE 5"/>
    <property type="match status" value="1"/>
</dbReference>
<dbReference type="SUPFAM" id="SSF56300">
    <property type="entry name" value="Metallo-dependent phosphatases"/>
    <property type="match status" value="1"/>
</dbReference>
<dbReference type="Gene3D" id="2.40.160.50">
    <property type="entry name" value="membrane protein fhac: a member of the omp85/tpsb transporter family"/>
    <property type="match status" value="1"/>
</dbReference>
<reference evidence="4 5" key="1">
    <citation type="submission" date="2019-02" db="EMBL/GenBank/DDBJ databases">
        <title>Genomic Encyclopedia of Type Strains, Phase IV (KMG-IV): sequencing the most valuable type-strain genomes for metagenomic binning, comparative biology and taxonomic classification.</title>
        <authorList>
            <person name="Goeker M."/>
        </authorList>
    </citation>
    <scope>NUCLEOTIDE SEQUENCE [LARGE SCALE GENOMIC DNA]</scope>
    <source>
        <strain evidence="4 5">DSM 17196</strain>
    </source>
</reference>
<dbReference type="Pfam" id="PF00149">
    <property type="entry name" value="Metallophos"/>
    <property type="match status" value="1"/>
</dbReference>
<dbReference type="InterPro" id="IPR004843">
    <property type="entry name" value="Calcineurin-like_PHP"/>
</dbReference>
<keyword evidence="1" id="KW-0732">Signal</keyword>
<feature type="domain" description="Calcineurin-like phosphoesterase" evidence="3">
    <location>
        <begin position="45"/>
        <end position="244"/>
    </location>
</feature>
<dbReference type="GO" id="GO:0016787">
    <property type="term" value="F:hydrolase activity"/>
    <property type="evidence" value="ECO:0007669"/>
    <property type="project" value="UniProtKB-KW"/>
</dbReference>
<keyword evidence="5" id="KW-1185">Reference proteome</keyword>